<protein>
    <submittedName>
        <fullName evidence="8">DNA-binding response regulator</fullName>
    </submittedName>
</protein>
<dbReference type="GO" id="GO:0006355">
    <property type="term" value="P:regulation of DNA-templated transcription"/>
    <property type="evidence" value="ECO:0007669"/>
    <property type="project" value="InterPro"/>
</dbReference>
<dbReference type="CDD" id="cd00383">
    <property type="entry name" value="trans_reg_C"/>
    <property type="match status" value="1"/>
</dbReference>
<dbReference type="PANTHER" id="PTHR48111">
    <property type="entry name" value="REGULATOR OF RPOS"/>
    <property type="match status" value="1"/>
</dbReference>
<keyword evidence="2" id="KW-0902">Two-component regulatory system</keyword>
<dbReference type="SMART" id="SM00448">
    <property type="entry name" value="REC"/>
    <property type="match status" value="1"/>
</dbReference>
<dbReference type="PROSITE" id="PS51755">
    <property type="entry name" value="OMPR_PHOB"/>
    <property type="match status" value="1"/>
</dbReference>
<keyword evidence="1 4" id="KW-0597">Phosphoprotein</keyword>
<feature type="domain" description="OmpR/PhoB-type" evidence="7">
    <location>
        <begin position="127"/>
        <end position="226"/>
    </location>
</feature>
<keyword evidence="3 5" id="KW-0238">DNA-binding</keyword>
<dbReference type="SUPFAM" id="SSF52172">
    <property type="entry name" value="CheY-like"/>
    <property type="match status" value="1"/>
</dbReference>
<dbReference type="GO" id="GO:0000976">
    <property type="term" value="F:transcription cis-regulatory region binding"/>
    <property type="evidence" value="ECO:0007669"/>
    <property type="project" value="TreeGrafter"/>
</dbReference>
<gene>
    <name evidence="8" type="ORF">CAL24_23570</name>
</gene>
<dbReference type="RefSeq" id="WP_028355610.1">
    <property type="nucleotide sequence ID" value="NZ_NEVT01000009.1"/>
</dbReference>
<evidence type="ECO:0000256" key="5">
    <source>
        <dbReference type="PROSITE-ProRule" id="PRU01091"/>
    </source>
</evidence>
<accession>A0A261V6N6</accession>
<dbReference type="SMART" id="SM00862">
    <property type="entry name" value="Trans_reg_C"/>
    <property type="match status" value="1"/>
</dbReference>
<evidence type="ECO:0000313" key="9">
    <source>
        <dbReference type="Proteomes" id="UP000215633"/>
    </source>
</evidence>
<dbReference type="Gene3D" id="3.40.50.2300">
    <property type="match status" value="1"/>
</dbReference>
<dbReference type="Proteomes" id="UP000215633">
    <property type="component" value="Unassembled WGS sequence"/>
</dbReference>
<dbReference type="EMBL" id="NEVT01000009">
    <property type="protein sequence ID" value="OZI69789.1"/>
    <property type="molecule type" value="Genomic_DNA"/>
</dbReference>
<dbReference type="GO" id="GO:0032993">
    <property type="term" value="C:protein-DNA complex"/>
    <property type="evidence" value="ECO:0007669"/>
    <property type="project" value="TreeGrafter"/>
</dbReference>
<evidence type="ECO:0000256" key="1">
    <source>
        <dbReference type="ARBA" id="ARBA00022553"/>
    </source>
</evidence>
<dbReference type="InterPro" id="IPR039420">
    <property type="entry name" value="WalR-like"/>
</dbReference>
<feature type="domain" description="Response regulatory" evidence="6">
    <location>
        <begin position="2"/>
        <end position="117"/>
    </location>
</feature>
<evidence type="ECO:0000259" key="7">
    <source>
        <dbReference type="PROSITE" id="PS51755"/>
    </source>
</evidence>
<dbReference type="Gene3D" id="6.10.250.690">
    <property type="match status" value="1"/>
</dbReference>
<dbReference type="CDD" id="cd17574">
    <property type="entry name" value="REC_OmpR"/>
    <property type="match status" value="1"/>
</dbReference>
<dbReference type="GO" id="GO:0000156">
    <property type="term" value="F:phosphorelay response regulator activity"/>
    <property type="evidence" value="ECO:0007669"/>
    <property type="project" value="TreeGrafter"/>
</dbReference>
<dbReference type="AlphaFoldDB" id="A0A261V6N6"/>
<dbReference type="PROSITE" id="PS50110">
    <property type="entry name" value="RESPONSE_REGULATORY"/>
    <property type="match status" value="1"/>
</dbReference>
<feature type="modified residue" description="4-aspartylphosphate" evidence="4">
    <location>
        <position position="51"/>
    </location>
</feature>
<sequence>MQIASLEDDLDQARHIQQVLTSAGHACHSFQRSLDLLAALRTQSFDLILLDWQVPDMGGDEVLRQLRATQGLRVPVIFVTSRSQEADLVQGLQAGADDYIVKPLRPAELLARVAALLRRSQAALPDQAPFSVASYRIDPAARSIALLDEPIPLAPKEFELAQLFFRNVGRLLSRDVLAESVWNREIPATSRTLDTHLSNIRQKLRLRPENGVRLSSSYALGYRLELINETAGNAPAGKA</sequence>
<proteinExistence type="predicted"/>
<dbReference type="Pfam" id="PF00486">
    <property type="entry name" value="Trans_reg_C"/>
    <property type="match status" value="1"/>
</dbReference>
<feature type="DNA-binding region" description="OmpR/PhoB-type" evidence="5">
    <location>
        <begin position="127"/>
        <end position="226"/>
    </location>
</feature>
<evidence type="ECO:0000259" key="6">
    <source>
        <dbReference type="PROSITE" id="PS50110"/>
    </source>
</evidence>
<evidence type="ECO:0000256" key="2">
    <source>
        <dbReference type="ARBA" id="ARBA00023012"/>
    </source>
</evidence>
<dbReference type="InterPro" id="IPR001789">
    <property type="entry name" value="Sig_transdc_resp-reg_receiver"/>
</dbReference>
<dbReference type="Pfam" id="PF00072">
    <property type="entry name" value="Response_reg"/>
    <property type="match status" value="1"/>
</dbReference>
<evidence type="ECO:0000313" key="8">
    <source>
        <dbReference type="EMBL" id="OZI69789.1"/>
    </source>
</evidence>
<comment type="caution">
    <text evidence="8">The sequence shown here is derived from an EMBL/GenBank/DDBJ whole genome shotgun (WGS) entry which is preliminary data.</text>
</comment>
<dbReference type="InterPro" id="IPR011006">
    <property type="entry name" value="CheY-like_superfamily"/>
</dbReference>
<dbReference type="GO" id="GO:0005829">
    <property type="term" value="C:cytosol"/>
    <property type="evidence" value="ECO:0007669"/>
    <property type="project" value="TreeGrafter"/>
</dbReference>
<dbReference type="Gene3D" id="1.10.10.10">
    <property type="entry name" value="Winged helix-like DNA-binding domain superfamily/Winged helix DNA-binding domain"/>
    <property type="match status" value="1"/>
</dbReference>
<reference evidence="9" key="1">
    <citation type="submission" date="2017-05" db="EMBL/GenBank/DDBJ databases">
        <title>Complete and WGS of Bordetella genogroups.</title>
        <authorList>
            <person name="Spilker T."/>
            <person name="Lipuma J."/>
        </authorList>
    </citation>
    <scope>NUCLEOTIDE SEQUENCE [LARGE SCALE GENOMIC DNA]</scope>
    <source>
        <strain evidence="9">AU8256</strain>
    </source>
</reference>
<dbReference type="InterPro" id="IPR001867">
    <property type="entry name" value="OmpR/PhoB-type_DNA-bd"/>
</dbReference>
<dbReference type="InterPro" id="IPR036388">
    <property type="entry name" value="WH-like_DNA-bd_sf"/>
</dbReference>
<name>A0A261V6N6_9BORD</name>
<organism evidence="8 9">
    <name type="scientific">Bordetella genomosp. 2</name>
    <dbReference type="NCBI Taxonomy" id="1983456"/>
    <lineage>
        <taxon>Bacteria</taxon>
        <taxon>Pseudomonadati</taxon>
        <taxon>Pseudomonadota</taxon>
        <taxon>Betaproteobacteria</taxon>
        <taxon>Burkholderiales</taxon>
        <taxon>Alcaligenaceae</taxon>
        <taxon>Bordetella</taxon>
    </lineage>
</organism>
<evidence type="ECO:0000256" key="3">
    <source>
        <dbReference type="ARBA" id="ARBA00023125"/>
    </source>
</evidence>
<keyword evidence="9" id="KW-1185">Reference proteome</keyword>
<dbReference type="PANTHER" id="PTHR48111:SF40">
    <property type="entry name" value="PHOSPHATE REGULON TRANSCRIPTIONAL REGULATORY PROTEIN PHOB"/>
    <property type="match status" value="1"/>
</dbReference>
<evidence type="ECO:0000256" key="4">
    <source>
        <dbReference type="PROSITE-ProRule" id="PRU00169"/>
    </source>
</evidence>